<dbReference type="EMBL" id="JAQQWI010000016">
    <property type="protein sequence ID" value="KAK8009487.1"/>
    <property type="molecule type" value="Genomic_DNA"/>
</dbReference>
<evidence type="ECO:0000256" key="1">
    <source>
        <dbReference type="ARBA" id="ARBA00022450"/>
    </source>
</evidence>
<evidence type="ECO:0000259" key="3">
    <source>
        <dbReference type="PROSITE" id="PS50075"/>
    </source>
</evidence>
<keyword evidence="2" id="KW-0597">Phosphoprotein</keyword>
<dbReference type="InterPro" id="IPR036736">
    <property type="entry name" value="ACP-like_sf"/>
</dbReference>
<evidence type="ECO:0000256" key="2">
    <source>
        <dbReference type="ARBA" id="ARBA00022553"/>
    </source>
</evidence>
<dbReference type="SUPFAM" id="SSF47336">
    <property type="entry name" value="ACP-like"/>
    <property type="match status" value="1"/>
</dbReference>
<name>A0ABR1RFU7_9PEZI</name>
<dbReference type="InterPro" id="IPR050091">
    <property type="entry name" value="PKS_NRPS_Biosynth_Enz"/>
</dbReference>
<comment type="caution">
    <text evidence="4">The sequence shown here is derived from an EMBL/GenBank/DDBJ whole genome shotgun (WGS) entry which is preliminary data.</text>
</comment>
<protein>
    <recommendedName>
        <fullName evidence="3">Carrier domain-containing protein</fullName>
    </recommendedName>
</protein>
<sequence length="183" mass="19013">MANNVVGFLERLLHVHVPVVHMNDASVLDNLEAVLKTVDAAVVGPGPGHPSIREDGIIRIEGGGEKDSGAPSAATAQAPPLRELLEQQLDGGQQAAGLRDDVLAALTGRLARALMIPAREVDTLKSPANLGADSLVAVEVRNWLLREGGVAFPVFEILQAPGVVALAGAIVDAAKAKYTEGKK</sequence>
<keyword evidence="1" id="KW-0596">Phosphopantetheine</keyword>
<evidence type="ECO:0000313" key="4">
    <source>
        <dbReference type="EMBL" id="KAK8009487.1"/>
    </source>
</evidence>
<proteinExistence type="predicted"/>
<dbReference type="PANTHER" id="PTHR43775">
    <property type="entry name" value="FATTY ACID SYNTHASE"/>
    <property type="match status" value="1"/>
</dbReference>
<organism evidence="4 5">
    <name type="scientific">Apiospora marii</name>
    <dbReference type="NCBI Taxonomy" id="335849"/>
    <lineage>
        <taxon>Eukaryota</taxon>
        <taxon>Fungi</taxon>
        <taxon>Dikarya</taxon>
        <taxon>Ascomycota</taxon>
        <taxon>Pezizomycotina</taxon>
        <taxon>Sordariomycetes</taxon>
        <taxon>Xylariomycetidae</taxon>
        <taxon>Amphisphaeriales</taxon>
        <taxon>Apiosporaceae</taxon>
        <taxon>Apiospora</taxon>
    </lineage>
</organism>
<keyword evidence="5" id="KW-1185">Reference proteome</keyword>
<dbReference type="InterPro" id="IPR020806">
    <property type="entry name" value="PKS_PP-bd"/>
</dbReference>
<dbReference type="PANTHER" id="PTHR43775:SF37">
    <property type="entry name" value="SI:DKEY-61P9.11"/>
    <property type="match status" value="1"/>
</dbReference>
<dbReference type="SMART" id="SM00823">
    <property type="entry name" value="PKS_PP"/>
    <property type="match status" value="1"/>
</dbReference>
<evidence type="ECO:0000313" key="5">
    <source>
        <dbReference type="Proteomes" id="UP001396898"/>
    </source>
</evidence>
<dbReference type="InterPro" id="IPR009081">
    <property type="entry name" value="PP-bd_ACP"/>
</dbReference>
<accession>A0ABR1RFU7</accession>
<gene>
    <name evidence="4" type="ORF">PG991_012038</name>
</gene>
<dbReference type="Pfam" id="PF00550">
    <property type="entry name" value="PP-binding"/>
    <property type="match status" value="1"/>
</dbReference>
<reference evidence="4 5" key="1">
    <citation type="submission" date="2023-01" db="EMBL/GenBank/DDBJ databases">
        <title>Analysis of 21 Apiospora genomes using comparative genomics revels a genus with tremendous synthesis potential of carbohydrate active enzymes and secondary metabolites.</title>
        <authorList>
            <person name="Sorensen T."/>
        </authorList>
    </citation>
    <scope>NUCLEOTIDE SEQUENCE [LARGE SCALE GENOMIC DNA]</scope>
    <source>
        <strain evidence="4 5">CBS 20057</strain>
    </source>
</reference>
<dbReference type="PROSITE" id="PS50075">
    <property type="entry name" value="CARRIER"/>
    <property type="match status" value="1"/>
</dbReference>
<feature type="domain" description="Carrier" evidence="3">
    <location>
        <begin position="97"/>
        <end position="174"/>
    </location>
</feature>
<dbReference type="Proteomes" id="UP001396898">
    <property type="component" value="Unassembled WGS sequence"/>
</dbReference>
<dbReference type="Gene3D" id="1.10.1200.10">
    <property type="entry name" value="ACP-like"/>
    <property type="match status" value="1"/>
</dbReference>